<dbReference type="RefSeq" id="XP_033599956.1">
    <property type="nucleotide sequence ID" value="XM_033747064.1"/>
</dbReference>
<evidence type="ECO:0000313" key="2">
    <source>
        <dbReference type="EMBL" id="KAF2757505.1"/>
    </source>
</evidence>
<evidence type="ECO:0000256" key="1">
    <source>
        <dbReference type="SAM" id="MobiDB-lite"/>
    </source>
</evidence>
<organism evidence="2 3">
    <name type="scientific">Pseudovirgaria hyperparasitica</name>
    <dbReference type="NCBI Taxonomy" id="470096"/>
    <lineage>
        <taxon>Eukaryota</taxon>
        <taxon>Fungi</taxon>
        <taxon>Dikarya</taxon>
        <taxon>Ascomycota</taxon>
        <taxon>Pezizomycotina</taxon>
        <taxon>Dothideomycetes</taxon>
        <taxon>Dothideomycetes incertae sedis</taxon>
        <taxon>Acrospermales</taxon>
        <taxon>Acrospermaceae</taxon>
        <taxon>Pseudovirgaria</taxon>
    </lineage>
</organism>
<dbReference type="GeneID" id="54488118"/>
<evidence type="ECO:0000313" key="3">
    <source>
        <dbReference type="Proteomes" id="UP000799437"/>
    </source>
</evidence>
<reference evidence="2" key="1">
    <citation type="journal article" date="2020" name="Stud. Mycol.">
        <title>101 Dothideomycetes genomes: a test case for predicting lifestyles and emergence of pathogens.</title>
        <authorList>
            <person name="Haridas S."/>
            <person name="Albert R."/>
            <person name="Binder M."/>
            <person name="Bloem J."/>
            <person name="Labutti K."/>
            <person name="Salamov A."/>
            <person name="Andreopoulos B."/>
            <person name="Baker S."/>
            <person name="Barry K."/>
            <person name="Bills G."/>
            <person name="Bluhm B."/>
            <person name="Cannon C."/>
            <person name="Castanera R."/>
            <person name="Culley D."/>
            <person name="Daum C."/>
            <person name="Ezra D."/>
            <person name="Gonzalez J."/>
            <person name="Henrissat B."/>
            <person name="Kuo A."/>
            <person name="Liang C."/>
            <person name="Lipzen A."/>
            <person name="Lutzoni F."/>
            <person name="Magnuson J."/>
            <person name="Mondo S."/>
            <person name="Nolan M."/>
            <person name="Ohm R."/>
            <person name="Pangilinan J."/>
            <person name="Park H.-J."/>
            <person name="Ramirez L."/>
            <person name="Alfaro M."/>
            <person name="Sun H."/>
            <person name="Tritt A."/>
            <person name="Yoshinaga Y."/>
            <person name="Zwiers L.-H."/>
            <person name="Turgeon B."/>
            <person name="Goodwin S."/>
            <person name="Spatafora J."/>
            <person name="Crous P."/>
            <person name="Grigoriev I."/>
        </authorList>
    </citation>
    <scope>NUCLEOTIDE SEQUENCE</scope>
    <source>
        <strain evidence="2">CBS 121739</strain>
    </source>
</reference>
<dbReference type="Proteomes" id="UP000799437">
    <property type="component" value="Unassembled WGS sequence"/>
</dbReference>
<dbReference type="AlphaFoldDB" id="A0A6A6W4M3"/>
<sequence>MFGVLWVASSWRFAGDLWGLANSTSRHPVIEDQWHTFKAQESWQLSRPQVRCSASTISTSVERHSGRWDVATPFSSSFGRYSQVSANPSGHLVSKSHSQHFREHLSTSNSRDNSVTSGRSSHGHQHGGFSSSLQLLSSYRSHSQCRCCHSEQSFNHHHHHSSEVDIPPTEPTSFDEISVNNIKSPTEVTASSLLLSSESGVSTLKSFQTSAHGFITQLLLSCHQCCLTVKSPIHTTTTNLLVLHLTVPLLLQGYSITRLLRSLVHSQSVPLTQRSATMLPKSLQPGLHQPASSEIAIELLHYAVISSPALISAIKALLRRIAAKTTSAHGFLNQIVWQLSCFTIRFSLVSIMEPRPIQLTASSINQPCY</sequence>
<accession>A0A6A6W4M3</accession>
<gene>
    <name evidence="2" type="ORF">EJ05DRAFT_501041</name>
</gene>
<dbReference type="EMBL" id="ML996573">
    <property type="protein sequence ID" value="KAF2757505.1"/>
    <property type="molecule type" value="Genomic_DNA"/>
</dbReference>
<proteinExistence type="predicted"/>
<name>A0A6A6W4M3_9PEZI</name>
<keyword evidence="3" id="KW-1185">Reference proteome</keyword>
<protein>
    <submittedName>
        <fullName evidence="2">Uncharacterized protein</fullName>
    </submittedName>
</protein>
<feature type="compositionally biased region" description="Polar residues" evidence="1">
    <location>
        <begin position="106"/>
        <end position="116"/>
    </location>
</feature>
<feature type="region of interest" description="Disordered" evidence="1">
    <location>
        <begin position="89"/>
        <end position="129"/>
    </location>
</feature>